<evidence type="ECO:0000256" key="5">
    <source>
        <dbReference type="ARBA" id="ARBA00022833"/>
    </source>
</evidence>
<dbReference type="InterPro" id="IPR001915">
    <property type="entry name" value="Peptidase_M48"/>
</dbReference>
<gene>
    <name evidence="8" type="ORF">METZ01_LOCUS69053</name>
</gene>
<dbReference type="InterPro" id="IPR011990">
    <property type="entry name" value="TPR-like_helical_dom_sf"/>
</dbReference>
<evidence type="ECO:0000256" key="2">
    <source>
        <dbReference type="ARBA" id="ARBA00022670"/>
    </source>
</evidence>
<keyword evidence="4" id="KW-0378">Hydrolase</keyword>
<keyword evidence="5" id="KW-0862">Zinc</keyword>
<protein>
    <recommendedName>
        <fullName evidence="7">Peptidase M48 domain-containing protein</fullName>
    </recommendedName>
</protein>
<evidence type="ECO:0000256" key="4">
    <source>
        <dbReference type="ARBA" id="ARBA00022801"/>
    </source>
</evidence>
<dbReference type="PANTHER" id="PTHR22726">
    <property type="entry name" value="METALLOENDOPEPTIDASE OMA1"/>
    <property type="match status" value="1"/>
</dbReference>
<dbReference type="GO" id="GO:0046872">
    <property type="term" value="F:metal ion binding"/>
    <property type="evidence" value="ECO:0007669"/>
    <property type="project" value="UniProtKB-KW"/>
</dbReference>
<proteinExistence type="predicted"/>
<reference evidence="8" key="1">
    <citation type="submission" date="2018-05" db="EMBL/GenBank/DDBJ databases">
        <authorList>
            <person name="Lanie J.A."/>
            <person name="Ng W.-L."/>
            <person name="Kazmierczak K.M."/>
            <person name="Andrzejewski T.M."/>
            <person name="Davidsen T.M."/>
            <person name="Wayne K.J."/>
            <person name="Tettelin H."/>
            <person name="Glass J.I."/>
            <person name="Rusch D."/>
            <person name="Podicherti R."/>
            <person name="Tsui H.-C.T."/>
            <person name="Winkler M.E."/>
        </authorList>
    </citation>
    <scope>NUCLEOTIDE SEQUENCE</scope>
</reference>
<evidence type="ECO:0000259" key="7">
    <source>
        <dbReference type="Pfam" id="PF01435"/>
    </source>
</evidence>
<accession>A0A381TK47</accession>
<sequence length="571" mass="63725">VLIVTPNGVLSQNYDTGLDLPPGFTEYDLGENTVAYFEEAMPRVEDEDIEMRIEEVLERMMQGISLRDGVDEIVVHLVESDEIGAWALPGGFVLITTAFYDLCSTDTDDELAVVLGHEIAHINEGHVNNPLEGRLQENFKGYVDELGLELGYDFNDEYSDESAERMVNMITKQKELDADKQGILYTTLAGYDPRASFSVIDKAVESGEGVHHPSKEVRLAKLEDRLGTFIDDAEKFHAGVMYYLRGNLDFAEKSFKGFLQSFPSREVYNNLGVIYYQKALKKLPLEHVTTMKSLKIDTQTMADKIVLRGGDGYKKYKRLLKKALKRFKSAIERDSEYAIGMFNLACVCDDLGEYDQARIYLKKAEKLGFDKNMCQNTLASILINEGKWEESKAILTTLPSSPEVNFNLGVVAKHENGDFAGHFESFLNSSGSQSIFTDFASQHVKGWTPSGTGTGTAFSYDCEKSKISVGMSREDVTETLGDPMKEITILSYEDIYLWSYPEQSMKIYFMGENVESFITSDVSGCPEVKGLGDSGTGNQLNPGLPQYVFRSGNIVAHSNGQLTSFGKYDNN</sequence>
<dbReference type="SUPFAM" id="SSF48452">
    <property type="entry name" value="TPR-like"/>
    <property type="match status" value="1"/>
</dbReference>
<dbReference type="GO" id="GO:0051603">
    <property type="term" value="P:proteolysis involved in protein catabolic process"/>
    <property type="evidence" value="ECO:0007669"/>
    <property type="project" value="TreeGrafter"/>
</dbReference>
<dbReference type="GO" id="GO:0016020">
    <property type="term" value="C:membrane"/>
    <property type="evidence" value="ECO:0007669"/>
    <property type="project" value="TreeGrafter"/>
</dbReference>
<keyword evidence="6" id="KW-0482">Metalloprotease</keyword>
<comment type="cofactor">
    <cofactor evidence="1">
        <name>Zn(2+)</name>
        <dbReference type="ChEBI" id="CHEBI:29105"/>
    </cofactor>
</comment>
<name>A0A381TK47_9ZZZZ</name>
<dbReference type="GO" id="GO:0004222">
    <property type="term" value="F:metalloendopeptidase activity"/>
    <property type="evidence" value="ECO:0007669"/>
    <property type="project" value="InterPro"/>
</dbReference>
<evidence type="ECO:0000256" key="6">
    <source>
        <dbReference type="ARBA" id="ARBA00023049"/>
    </source>
</evidence>
<dbReference type="AlphaFoldDB" id="A0A381TK47"/>
<dbReference type="Pfam" id="PF01435">
    <property type="entry name" value="Peptidase_M48"/>
    <property type="match status" value="1"/>
</dbReference>
<organism evidence="8">
    <name type="scientific">marine metagenome</name>
    <dbReference type="NCBI Taxonomy" id="408172"/>
    <lineage>
        <taxon>unclassified sequences</taxon>
        <taxon>metagenomes</taxon>
        <taxon>ecological metagenomes</taxon>
    </lineage>
</organism>
<feature type="non-terminal residue" evidence="8">
    <location>
        <position position="1"/>
    </location>
</feature>
<evidence type="ECO:0000256" key="3">
    <source>
        <dbReference type="ARBA" id="ARBA00022723"/>
    </source>
</evidence>
<feature type="domain" description="Peptidase M48" evidence="7">
    <location>
        <begin position="51"/>
        <end position="225"/>
    </location>
</feature>
<dbReference type="EMBL" id="UINC01004695">
    <property type="protein sequence ID" value="SVA16199.1"/>
    <property type="molecule type" value="Genomic_DNA"/>
</dbReference>
<dbReference type="CDD" id="cd07324">
    <property type="entry name" value="M48C_Oma1-like"/>
    <property type="match status" value="1"/>
</dbReference>
<keyword evidence="3" id="KW-0479">Metal-binding</keyword>
<dbReference type="PANTHER" id="PTHR22726:SF1">
    <property type="entry name" value="METALLOENDOPEPTIDASE OMA1, MITOCHONDRIAL"/>
    <property type="match status" value="1"/>
</dbReference>
<keyword evidence="2" id="KW-0645">Protease</keyword>
<dbReference type="InterPro" id="IPR051156">
    <property type="entry name" value="Mito/Outer_Membr_Metalloprot"/>
</dbReference>
<evidence type="ECO:0000256" key="1">
    <source>
        <dbReference type="ARBA" id="ARBA00001947"/>
    </source>
</evidence>
<evidence type="ECO:0000313" key="8">
    <source>
        <dbReference type="EMBL" id="SVA16199.1"/>
    </source>
</evidence>
<dbReference type="Gene3D" id="3.30.2010.10">
    <property type="entry name" value="Metalloproteases ('zincins'), catalytic domain"/>
    <property type="match status" value="1"/>
</dbReference>
<dbReference type="Gene3D" id="1.25.40.10">
    <property type="entry name" value="Tetratricopeptide repeat domain"/>
    <property type="match status" value="1"/>
</dbReference>